<reference evidence="1 2" key="1">
    <citation type="submission" date="2018-08" db="EMBL/GenBank/DDBJ databases">
        <title>Wenzhouxiangella salilacus sp. nov., a novel bacterium isolated from a saline lake in Xinjiang Province, China.</title>
        <authorList>
            <person name="Han S."/>
        </authorList>
    </citation>
    <scope>NUCLEOTIDE SEQUENCE [LARGE SCALE GENOMIC DNA]</scope>
    <source>
        <strain evidence="1 2">XDB06</strain>
    </source>
</reference>
<dbReference type="InterPro" id="IPR013321">
    <property type="entry name" value="Arc_rbn_hlx_hlx"/>
</dbReference>
<organism evidence="1 2">
    <name type="scientific">Wenzhouxiangella sediminis</name>
    <dbReference type="NCBI Taxonomy" id="1792836"/>
    <lineage>
        <taxon>Bacteria</taxon>
        <taxon>Pseudomonadati</taxon>
        <taxon>Pseudomonadota</taxon>
        <taxon>Gammaproteobacteria</taxon>
        <taxon>Chromatiales</taxon>
        <taxon>Wenzhouxiangellaceae</taxon>
        <taxon>Wenzhouxiangella</taxon>
    </lineage>
</organism>
<dbReference type="OrthoDB" id="428665at2"/>
<dbReference type="Gene3D" id="1.10.1220.10">
    <property type="entry name" value="Met repressor-like"/>
    <property type="match status" value="1"/>
</dbReference>
<dbReference type="Proteomes" id="UP000260351">
    <property type="component" value="Unassembled WGS sequence"/>
</dbReference>
<evidence type="ECO:0000313" key="2">
    <source>
        <dbReference type="Proteomes" id="UP000260351"/>
    </source>
</evidence>
<proteinExistence type="predicted"/>
<dbReference type="Pfam" id="PF05534">
    <property type="entry name" value="HicB"/>
    <property type="match status" value="1"/>
</dbReference>
<protein>
    <submittedName>
        <fullName evidence="1">Toxin-antitoxin system HicB family antitoxin</fullName>
    </submittedName>
</protein>
<dbReference type="GO" id="GO:0006355">
    <property type="term" value="P:regulation of DNA-templated transcription"/>
    <property type="evidence" value="ECO:0007669"/>
    <property type="project" value="InterPro"/>
</dbReference>
<gene>
    <name evidence="1" type="ORF">DZC52_12325</name>
</gene>
<sequence>MSTISLRIPESLHQHLRELAKKEGTSINHLITTAVAEKISALSTEDYLAQRASAGSRAKFEEALSRVADKQPEPYDKL</sequence>
<dbReference type="RefSeq" id="WP_116651451.1">
    <property type="nucleotide sequence ID" value="NZ_QUZK01000045.1"/>
</dbReference>
<accession>A0A3E1K6D5</accession>
<dbReference type="InterPro" id="IPR010985">
    <property type="entry name" value="Ribbon_hlx_hlx"/>
</dbReference>
<name>A0A3E1K6D5_9GAMM</name>
<dbReference type="InterPro" id="IPR008651">
    <property type="entry name" value="Uncharacterised_HicB"/>
</dbReference>
<comment type="caution">
    <text evidence="1">The sequence shown here is derived from an EMBL/GenBank/DDBJ whole genome shotgun (WGS) entry which is preliminary data.</text>
</comment>
<evidence type="ECO:0000313" key="1">
    <source>
        <dbReference type="EMBL" id="RFF29587.1"/>
    </source>
</evidence>
<dbReference type="AlphaFoldDB" id="A0A3E1K6D5"/>
<dbReference type="EMBL" id="QUZK01000045">
    <property type="protein sequence ID" value="RFF29587.1"/>
    <property type="molecule type" value="Genomic_DNA"/>
</dbReference>
<keyword evidence="2" id="KW-1185">Reference proteome</keyword>
<dbReference type="SUPFAM" id="SSF47598">
    <property type="entry name" value="Ribbon-helix-helix"/>
    <property type="match status" value="1"/>
</dbReference>